<organism evidence="4 5">
    <name type="scientific">Wenyingzhuangia gilva</name>
    <dbReference type="NCBI Taxonomy" id="3057677"/>
    <lineage>
        <taxon>Bacteria</taxon>
        <taxon>Pseudomonadati</taxon>
        <taxon>Bacteroidota</taxon>
        <taxon>Flavobacteriia</taxon>
        <taxon>Flavobacteriales</taxon>
        <taxon>Flavobacteriaceae</taxon>
        <taxon>Wenyingzhuangia</taxon>
    </lineage>
</organism>
<evidence type="ECO:0000256" key="1">
    <source>
        <dbReference type="SAM" id="Phobius"/>
    </source>
</evidence>
<dbReference type="Proteomes" id="UP001168642">
    <property type="component" value="Unassembled WGS sequence"/>
</dbReference>
<dbReference type="InterPro" id="IPR012373">
    <property type="entry name" value="Ferrdict_sens_TM"/>
</dbReference>
<sequence>MKDNDKIDDTFLARWLNNELTEKELSDFKNSEDYVAYKKIAQKSTLFRVPAFDETRTFEAIQHKIYHQNKKVKKLVPNWVYVMAAAAVLVFGFFLFKEDQTTITCGVGEQLAYVLPDGSQVELNGNSSIIYVEKKWKEGKRELDITGEGYFKVKKGSTFSVTTKEGKISVLGTQFNIQSIDEFLAVECYEGKVKVENKVEKTILTPGKGVKINQAVKQNYIVTDSVPNWKVNKYNYNAIPLKVVFKDLQNVYQLKFINNGVDLSKLYTGKLLKNDINKALQIICKPMNITFEVKEKTVIISQ</sequence>
<dbReference type="PANTHER" id="PTHR30273:SF2">
    <property type="entry name" value="PROTEIN FECR"/>
    <property type="match status" value="1"/>
</dbReference>
<keyword evidence="5" id="KW-1185">Reference proteome</keyword>
<reference evidence="4" key="1">
    <citation type="submission" date="2023-07" db="EMBL/GenBank/DDBJ databases">
        <title>Wenyingzhuangia sp. chi5 genome sequencing and assembly.</title>
        <authorList>
            <person name="Park S."/>
        </authorList>
    </citation>
    <scope>NUCLEOTIDE SEQUENCE</scope>
    <source>
        <strain evidence="4">Chi5</strain>
    </source>
</reference>
<gene>
    <name evidence="4" type="ORF">QVZ41_04045</name>
</gene>
<dbReference type="InterPro" id="IPR006860">
    <property type="entry name" value="FecR"/>
</dbReference>
<feature type="domain" description="Protein FecR C-terminal" evidence="3">
    <location>
        <begin position="234"/>
        <end position="300"/>
    </location>
</feature>
<dbReference type="EMBL" id="JAUMIT010000001">
    <property type="protein sequence ID" value="MDO3694022.1"/>
    <property type="molecule type" value="Genomic_DNA"/>
</dbReference>
<dbReference type="RefSeq" id="WP_302883266.1">
    <property type="nucleotide sequence ID" value="NZ_JAUMIT010000001.1"/>
</dbReference>
<proteinExistence type="predicted"/>
<dbReference type="InterPro" id="IPR032508">
    <property type="entry name" value="FecR_C"/>
</dbReference>
<protein>
    <submittedName>
        <fullName evidence="4">FecR family protein</fullName>
    </submittedName>
</protein>
<dbReference type="Gene3D" id="3.55.50.30">
    <property type="match status" value="1"/>
</dbReference>
<dbReference type="Pfam" id="PF16344">
    <property type="entry name" value="FecR_C"/>
    <property type="match status" value="1"/>
</dbReference>
<name>A0ABT8VPZ8_9FLAO</name>
<feature type="transmembrane region" description="Helical" evidence="1">
    <location>
        <begin position="79"/>
        <end position="96"/>
    </location>
</feature>
<comment type="caution">
    <text evidence="4">The sequence shown here is derived from an EMBL/GenBank/DDBJ whole genome shotgun (WGS) entry which is preliminary data.</text>
</comment>
<keyword evidence="1" id="KW-0812">Transmembrane</keyword>
<evidence type="ECO:0000313" key="4">
    <source>
        <dbReference type="EMBL" id="MDO3694022.1"/>
    </source>
</evidence>
<dbReference type="Gene3D" id="2.60.120.1440">
    <property type="match status" value="1"/>
</dbReference>
<evidence type="ECO:0000259" key="2">
    <source>
        <dbReference type="Pfam" id="PF04773"/>
    </source>
</evidence>
<evidence type="ECO:0000313" key="5">
    <source>
        <dbReference type="Proteomes" id="UP001168642"/>
    </source>
</evidence>
<dbReference type="PANTHER" id="PTHR30273">
    <property type="entry name" value="PERIPLASMIC SIGNAL SENSOR AND SIGMA FACTOR ACTIVATOR FECR-RELATED"/>
    <property type="match status" value="1"/>
</dbReference>
<keyword evidence="1" id="KW-0472">Membrane</keyword>
<dbReference type="Pfam" id="PF04773">
    <property type="entry name" value="FecR"/>
    <property type="match status" value="1"/>
</dbReference>
<feature type="domain" description="FecR protein" evidence="2">
    <location>
        <begin position="102"/>
        <end position="194"/>
    </location>
</feature>
<evidence type="ECO:0000259" key="3">
    <source>
        <dbReference type="Pfam" id="PF16344"/>
    </source>
</evidence>
<accession>A0ABT8VPZ8</accession>
<keyword evidence="1" id="KW-1133">Transmembrane helix</keyword>